<feature type="compositionally biased region" description="Polar residues" evidence="1">
    <location>
        <begin position="55"/>
        <end position="66"/>
    </location>
</feature>
<feature type="signal peptide" evidence="2">
    <location>
        <begin position="1"/>
        <end position="20"/>
    </location>
</feature>
<dbReference type="EnsemblPlants" id="OGLUM02G12850.1">
    <property type="protein sequence ID" value="OGLUM02G12850.1"/>
    <property type="gene ID" value="OGLUM02G12850"/>
</dbReference>
<dbReference type="Gene3D" id="2.40.50.140">
    <property type="entry name" value="Nucleic acid-binding proteins"/>
    <property type="match status" value="1"/>
</dbReference>
<dbReference type="AlphaFoldDB" id="A0A0D9YQR2"/>
<reference evidence="3" key="2">
    <citation type="submission" date="2018-05" db="EMBL/GenBank/DDBJ databases">
        <title>OgluRS3 (Oryza glumaepatula Reference Sequence Version 3).</title>
        <authorList>
            <person name="Zhang J."/>
            <person name="Kudrna D."/>
            <person name="Lee S."/>
            <person name="Talag J."/>
            <person name="Welchert J."/>
            <person name="Wing R.A."/>
        </authorList>
    </citation>
    <scope>NUCLEOTIDE SEQUENCE [LARGE SCALE GENOMIC DNA]</scope>
</reference>
<organism evidence="3">
    <name type="scientific">Oryza glumipatula</name>
    <dbReference type="NCBI Taxonomy" id="40148"/>
    <lineage>
        <taxon>Eukaryota</taxon>
        <taxon>Viridiplantae</taxon>
        <taxon>Streptophyta</taxon>
        <taxon>Embryophyta</taxon>
        <taxon>Tracheophyta</taxon>
        <taxon>Spermatophyta</taxon>
        <taxon>Magnoliopsida</taxon>
        <taxon>Liliopsida</taxon>
        <taxon>Poales</taxon>
        <taxon>Poaceae</taxon>
        <taxon>BOP clade</taxon>
        <taxon>Oryzoideae</taxon>
        <taxon>Oryzeae</taxon>
        <taxon>Oryzinae</taxon>
        <taxon>Oryza</taxon>
    </lineage>
</organism>
<evidence type="ECO:0000256" key="1">
    <source>
        <dbReference type="SAM" id="MobiDB-lite"/>
    </source>
</evidence>
<sequence length="556" mass="63786">MKLCVLWSHLIVSHLRMTAMRPLVHPAICPCAQEQKDERNKKDHERRKRKKEESQVLNKSATNSGVVRSDASHLNITPRRLPFTIINNVAHYGPNEVPLSCVIQTTQNRDIKLRNATLTPEQKRDKPCTESIALECPKGCSSSLLNPMPSFETTRDVPATSSLQTEHAAGHLARSSNFDDGIIYICFHLYSQFIPFPILTLNSTKLDMDSFMDDDTNDEHYMFAGLGIVVIVPKSLTFTCMDFSIYNPFLLNQATMRMMRWSVEFQEIRMEHVFRTCWKVSAKVVFKSPMQQNKFGARYIWFILKDATERRMEALAYDLQADRFNGTIQRGLVYDFTNVGFQPTDVPTYANLTMQAKFCMILTPKIALRKPHSVDFRAIFTDAIRDDMVIDVVGVLIYMGEIQHHQLYGQSIPTRDIALVNHRKIWVPYFISLSLKQLQSVLKKSEPLEKCYCFGKDPVHHDNVDLANTVVSWSEIHYKLSQCKVILIPICHARSFIVLIVDQESQTLYLLDPNPLMPEYKNNPNMRYTRKLITIFVITSTKLCGRHALALGGTKT</sequence>
<dbReference type="STRING" id="40148.A0A0D9YQR2"/>
<dbReference type="HOGENOM" id="CLU_490383_0_0_1"/>
<name>A0A0D9YQR2_9ORYZ</name>
<evidence type="ECO:0000256" key="2">
    <source>
        <dbReference type="SAM" id="SignalP"/>
    </source>
</evidence>
<dbReference type="Proteomes" id="UP000026961">
    <property type="component" value="Chromosome 2"/>
</dbReference>
<dbReference type="SUPFAM" id="SSF50249">
    <property type="entry name" value="Nucleic acid-binding proteins"/>
    <property type="match status" value="1"/>
</dbReference>
<evidence type="ECO:0000313" key="4">
    <source>
        <dbReference type="Proteomes" id="UP000026961"/>
    </source>
</evidence>
<protein>
    <recommendedName>
        <fullName evidence="5">Ubiquitin-like protease family profile domain-containing protein</fullName>
    </recommendedName>
</protein>
<evidence type="ECO:0000313" key="3">
    <source>
        <dbReference type="EnsemblPlants" id="OGLUM02G12850.1"/>
    </source>
</evidence>
<reference evidence="3" key="1">
    <citation type="submission" date="2015-04" db="UniProtKB">
        <authorList>
            <consortium name="EnsemblPlants"/>
        </authorList>
    </citation>
    <scope>IDENTIFICATION</scope>
</reference>
<dbReference type="Gramene" id="OGLUM02G12850.1">
    <property type="protein sequence ID" value="OGLUM02G12850.1"/>
    <property type="gene ID" value="OGLUM02G12850"/>
</dbReference>
<feature type="region of interest" description="Disordered" evidence="1">
    <location>
        <begin position="35"/>
        <end position="71"/>
    </location>
</feature>
<keyword evidence="2" id="KW-0732">Signal</keyword>
<evidence type="ECO:0008006" key="5">
    <source>
        <dbReference type="Google" id="ProtNLM"/>
    </source>
</evidence>
<accession>A0A0D9YQR2</accession>
<dbReference type="InterPro" id="IPR012340">
    <property type="entry name" value="NA-bd_OB-fold"/>
</dbReference>
<feature type="chain" id="PRO_5002351385" description="Ubiquitin-like protease family profile domain-containing protein" evidence="2">
    <location>
        <begin position="21"/>
        <end position="556"/>
    </location>
</feature>
<keyword evidence="4" id="KW-1185">Reference proteome</keyword>
<proteinExistence type="predicted"/>